<reference evidence="2 3" key="1">
    <citation type="journal article" date="2014" name="Agronomy (Basel)">
        <title>A Draft Genome Sequence for Ensete ventricosum, the Drought-Tolerant Tree Against Hunger.</title>
        <authorList>
            <person name="Harrison J."/>
            <person name="Moore K.A."/>
            <person name="Paszkiewicz K."/>
            <person name="Jones T."/>
            <person name="Grant M."/>
            <person name="Ambacheew D."/>
            <person name="Muzemil S."/>
            <person name="Studholme D.J."/>
        </authorList>
    </citation>
    <scope>NUCLEOTIDE SEQUENCE [LARGE SCALE GENOMIC DNA]</scope>
</reference>
<comment type="caution">
    <text evidence="2">The sequence shown here is derived from an EMBL/GenBank/DDBJ whole genome shotgun (WGS) entry which is preliminary data.</text>
</comment>
<evidence type="ECO:0000256" key="1">
    <source>
        <dbReference type="SAM" id="MobiDB-lite"/>
    </source>
</evidence>
<gene>
    <name evidence="2" type="ORF">B296_00017399</name>
</gene>
<feature type="region of interest" description="Disordered" evidence="1">
    <location>
        <begin position="110"/>
        <end position="161"/>
    </location>
</feature>
<dbReference type="AlphaFoldDB" id="A0A426ZLT4"/>
<evidence type="ECO:0000313" key="2">
    <source>
        <dbReference type="EMBL" id="RRT64895.1"/>
    </source>
</evidence>
<organism evidence="2 3">
    <name type="scientific">Ensete ventricosum</name>
    <name type="common">Abyssinian banana</name>
    <name type="synonym">Musa ensete</name>
    <dbReference type="NCBI Taxonomy" id="4639"/>
    <lineage>
        <taxon>Eukaryota</taxon>
        <taxon>Viridiplantae</taxon>
        <taxon>Streptophyta</taxon>
        <taxon>Embryophyta</taxon>
        <taxon>Tracheophyta</taxon>
        <taxon>Spermatophyta</taxon>
        <taxon>Magnoliopsida</taxon>
        <taxon>Liliopsida</taxon>
        <taxon>Zingiberales</taxon>
        <taxon>Musaceae</taxon>
        <taxon>Ensete</taxon>
    </lineage>
</organism>
<feature type="compositionally biased region" description="Low complexity" evidence="1">
    <location>
        <begin position="118"/>
        <end position="132"/>
    </location>
</feature>
<sequence length="195" mass="21788">MHHTFHHVLSAKAINDLEPYAQSSSTYTACRNLHWSPMSSTVLHLLRLICFSRYSLGTVAKGNPHCDDKWLVMIYLPLRYILTPNGSDIHENEDLREVGFSPYSALPPPTTTTSHGLAAAGTASPPAATGSGARRRQFGRPSLRPGDGRRQGSRPLVPPPLTIPRSNPFFDPLYHCRLRFLLGFICLMRNKMLRL</sequence>
<name>A0A426ZLT4_ENSVE</name>
<protein>
    <submittedName>
        <fullName evidence="2">Uncharacterized protein</fullName>
    </submittedName>
</protein>
<proteinExistence type="predicted"/>
<accession>A0A426ZLT4</accession>
<evidence type="ECO:0000313" key="3">
    <source>
        <dbReference type="Proteomes" id="UP000287651"/>
    </source>
</evidence>
<dbReference type="Proteomes" id="UP000287651">
    <property type="component" value="Unassembled WGS sequence"/>
</dbReference>
<dbReference type="EMBL" id="AMZH03006014">
    <property type="protein sequence ID" value="RRT64895.1"/>
    <property type="molecule type" value="Genomic_DNA"/>
</dbReference>